<sequence>MRRSLTLVLLLALASLSLAWWGRPCPSYGSAPFRGTPMVNPPTAHPYCYPGNCTAVTTQNTPSARPIGDPFCTQCHYTRPVVNYVYTVRQPRTVSGTVIESAPTIAVILNGSTVYHVRFPYYCQVPKAGSNVTLNVFVTMGAKAGNLNWYMGMVQSCS</sequence>
<dbReference type="EMBL" id="CP006868">
    <property type="protein sequence ID" value="UXD22223.1"/>
    <property type="molecule type" value="Genomic_DNA"/>
</dbReference>
<name>A0A977KAT6_9CREN</name>
<proteinExistence type="predicted"/>
<dbReference type="AlphaFoldDB" id="A0A977KAT6"/>
<evidence type="ECO:0000313" key="2">
    <source>
        <dbReference type="Proteomes" id="UP001063698"/>
    </source>
</evidence>
<accession>A0A977KAT6</accession>
<dbReference type="Proteomes" id="UP001063698">
    <property type="component" value="Chromosome"/>
</dbReference>
<dbReference type="KEGG" id="ipc:IPA_02715"/>
<protein>
    <submittedName>
        <fullName evidence="1">Uncharacterized protein</fullName>
    </submittedName>
</protein>
<gene>
    <name evidence="1" type="ORF">IPA_02715</name>
</gene>
<reference evidence="1" key="1">
    <citation type="submission" date="2013-11" db="EMBL/GenBank/DDBJ databases">
        <title>Comparative genomics of Ignicoccus.</title>
        <authorList>
            <person name="Podar M."/>
        </authorList>
    </citation>
    <scope>NUCLEOTIDE SEQUENCE</scope>
    <source>
        <strain evidence="1">DSM 13166</strain>
    </source>
</reference>
<organism evidence="1 2">
    <name type="scientific">Ignicoccus pacificus DSM 13166</name>
    <dbReference type="NCBI Taxonomy" id="940294"/>
    <lineage>
        <taxon>Archaea</taxon>
        <taxon>Thermoproteota</taxon>
        <taxon>Thermoprotei</taxon>
        <taxon>Desulfurococcales</taxon>
        <taxon>Desulfurococcaceae</taxon>
        <taxon>Ignicoccus</taxon>
    </lineage>
</organism>
<keyword evidence="2" id="KW-1185">Reference proteome</keyword>
<evidence type="ECO:0000313" key="1">
    <source>
        <dbReference type="EMBL" id="UXD22223.1"/>
    </source>
</evidence>